<gene>
    <name evidence="1" type="ORF">TNIN_476041</name>
</gene>
<keyword evidence="2" id="KW-1185">Reference proteome</keyword>
<dbReference type="EMBL" id="BMAV01024055">
    <property type="protein sequence ID" value="GFS29742.1"/>
    <property type="molecule type" value="Genomic_DNA"/>
</dbReference>
<sequence length="101" mass="11442">MKQSGVNHILCQNNSEWSSQPICVKTLCPCCKMESKENCSTKCIAEFCQVACKNGGNVIGKNIMRYLEGFQWTEQPLCACDEPNFPESRLLLDNCNFIPRM</sequence>
<reference evidence="1" key="1">
    <citation type="submission" date="2020-08" db="EMBL/GenBank/DDBJ databases">
        <title>Multicomponent nature underlies the extraordinary mechanical properties of spider dragline silk.</title>
        <authorList>
            <person name="Kono N."/>
            <person name="Nakamura H."/>
            <person name="Mori M."/>
            <person name="Yoshida Y."/>
            <person name="Ohtoshi R."/>
            <person name="Malay A.D."/>
            <person name="Moran D.A.P."/>
            <person name="Tomita M."/>
            <person name="Numata K."/>
            <person name="Arakawa K."/>
        </authorList>
    </citation>
    <scope>NUCLEOTIDE SEQUENCE</scope>
</reference>
<proteinExistence type="predicted"/>
<evidence type="ECO:0000313" key="2">
    <source>
        <dbReference type="Proteomes" id="UP000886998"/>
    </source>
</evidence>
<organism evidence="1 2">
    <name type="scientific">Trichonephila inaurata madagascariensis</name>
    <dbReference type="NCBI Taxonomy" id="2747483"/>
    <lineage>
        <taxon>Eukaryota</taxon>
        <taxon>Metazoa</taxon>
        <taxon>Ecdysozoa</taxon>
        <taxon>Arthropoda</taxon>
        <taxon>Chelicerata</taxon>
        <taxon>Arachnida</taxon>
        <taxon>Araneae</taxon>
        <taxon>Araneomorphae</taxon>
        <taxon>Entelegynae</taxon>
        <taxon>Araneoidea</taxon>
        <taxon>Nephilidae</taxon>
        <taxon>Trichonephila</taxon>
        <taxon>Trichonephila inaurata</taxon>
    </lineage>
</organism>
<name>A0A8X6M6H6_9ARAC</name>
<evidence type="ECO:0000313" key="1">
    <source>
        <dbReference type="EMBL" id="GFS29742.1"/>
    </source>
</evidence>
<dbReference type="Proteomes" id="UP000886998">
    <property type="component" value="Unassembled WGS sequence"/>
</dbReference>
<comment type="caution">
    <text evidence="1">The sequence shown here is derived from an EMBL/GenBank/DDBJ whole genome shotgun (WGS) entry which is preliminary data.</text>
</comment>
<protein>
    <submittedName>
        <fullName evidence="1">Uncharacterized protein</fullName>
    </submittedName>
</protein>
<dbReference type="AlphaFoldDB" id="A0A8X6M6H6"/>
<dbReference type="OrthoDB" id="10420931at2759"/>
<accession>A0A8X6M6H6</accession>